<evidence type="ECO:0000313" key="2">
    <source>
        <dbReference type="Proteomes" id="UP000807306"/>
    </source>
</evidence>
<feature type="non-terminal residue" evidence="1">
    <location>
        <position position="1"/>
    </location>
</feature>
<evidence type="ECO:0000313" key="1">
    <source>
        <dbReference type="EMBL" id="KAF9528668.1"/>
    </source>
</evidence>
<accession>A0A9P6EFN0</accession>
<organism evidence="1 2">
    <name type="scientific">Crepidotus variabilis</name>
    <dbReference type="NCBI Taxonomy" id="179855"/>
    <lineage>
        <taxon>Eukaryota</taxon>
        <taxon>Fungi</taxon>
        <taxon>Dikarya</taxon>
        <taxon>Basidiomycota</taxon>
        <taxon>Agaricomycotina</taxon>
        <taxon>Agaricomycetes</taxon>
        <taxon>Agaricomycetidae</taxon>
        <taxon>Agaricales</taxon>
        <taxon>Agaricineae</taxon>
        <taxon>Crepidotaceae</taxon>
        <taxon>Crepidotus</taxon>
    </lineage>
</organism>
<dbReference type="EMBL" id="MU157851">
    <property type="protein sequence ID" value="KAF9528668.1"/>
    <property type="molecule type" value="Genomic_DNA"/>
</dbReference>
<name>A0A9P6EFN0_9AGAR</name>
<reference evidence="1" key="1">
    <citation type="submission" date="2020-11" db="EMBL/GenBank/DDBJ databases">
        <authorList>
            <consortium name="DOE Joint Genome Institute"/>
            <person name="Ahrendt S."/>
            <person name="Riley R."/>
            <person name="Andreopoulos W."/>
            <person name="Labutti K."/>
            <person name="Pangilinan J."/>
            <person name="Ruiz-Duenas F.J."/>
            <person name="Barrasa J.M."/>
            <person name="Sanchez-Garcia M."/>
            <person name="Camarero S."/>
            <person name="Miyauchi S."/>
            <person name="Serrano A."/>
            <person name="Linde D."/>
            <person name="Babiker R."/>
            <person name="Drula E."/>
            <person name="Ayuso-Fernandez I."/>
            <person name="Pacheco R."/>
            <person name="Padilla G."/>
            <person name="Ferreira P."/>
            <person name="Barriuso J."/>
            <person name="Kellner H."/>
            <person name="Castanera R."/>
            <person name="Alfaro M."/>
            <person name="Ramirez L."/>
            <person name="Pisabarro A.G."/>
            <person name="Kuo A."/>
            <person name="Tritt A."/>
            <person name="Lipzen A."/>
            <person name="He G."/>
            <person name="Yan M."/>
            <person name="Ng V."/>
            <person name="Cullen D."/>
            <person name="Martin F."/>
            <person name="Rosso M.-N."/>
            <person name="Henrissat B."/>
            <person name="Hibbett D."/>
            <person name="Martinez A.T."/>
            <person name="Grigoriev I.V."/>
        </authorList>
    </citation>
    <scope>NUCLEOTIDE SEQUENCE</scope>
    <source>
        <strain evidence="1">CBS 506.95</strain>
    </source>
</reference>
<dbReference type="OrthoDB" id="3242924at2759"/>
<protein>
    <submittedName>
        <fullName evidence="1">Uncharacterized protein</fullName>
    </submittedName>
</protein>
<keyword evidence="2" id="KW-1185">Reference proteome</keyword>
<sequence length="89" mass="9825">YGELQYILECQLDENTVWKEMAGSRLLLAVIKPCKTGGIDAAKGVVLYTEHTTEVVTQLTAVHCVVGRARCQQGWGIIDRSDGLARTEF</sequence>
<dbReference type="AlphaFoldDB" id="A0A9P6EFN0"/>
<dbReference type="Proteomes" id="UP000807306">
    <property type="component" value="Unassembled WGS sequence"/>
</dbReference>
<feature type="non-terminal residue" evidence="1">
    <location>
        <position position="89"/>
    </location>
</feature>
<comment type="caution">
    <text evidence="1">The sequence shown here is derived from an EMBL/GenBank/DDBJ whole genome shotgun (WGS) entry which is preliminary data.</text>
</comment>
<proteinExistence type="predicted"/>
<gene>
    <name evidence="1" type="ORF">CPB83DRAFT_750572</name>
</gene>